<keyword evidence="3 7" id="KW-0808">Transferase</keyword>
<evidence type="ECO:0000256" key="1">
    <source>
        <dbReference type="ARBA" id="ARBA00011975"/>
    </source>
</evidence>
<evidence type="ECO:0000256" key="7">
    <source>
        <dbReference type="PROSITE-ProRule" id="PRU01016"/>
    </source>
</evidence>
<evidence type="ECO:0000313" key="10">
    <source>
        <dbReference type="Proteomes" id="UP000444401"/>
    </source>
</evidence>
<gene>
    <name evidence="9" type="primary">dcm</name>
    <name evidence="9" type="ORF">GRI72_14455</name>
</gene>
<dbReference type="PANTHER" id="PTHR46098:SF1">
    <property type="entry name" value="TRNA (CYTOSINE(38)-C(5))-METHYLTRANSFERASE"/>
    <property type="match status" value="1"/>
</dbReference>
<comment type="similarity">
    <text evidence="7 8">Belongs to the class I-like SAM-binding methyltransferase superfamily. C5-methyltransferase family.</text>
</comment>
<name>A0ABW9V1U3_9SPHN</name>
<dbReference type="RefSeq" id="WP_160734599.1">
    <property type="nucleotide sequence ID" value="NZ_WTYO01000014.1"/>
</dbReference>
<keyword evidence="5" id="KW-0680">Restriction system</keyword>
<keyword evidence="4 7" id="KW-0949">S-adenosyl-L-methionine</keyword>
<accession>A0ABW9V1U3</accession>
<dbReference type="Proteomes" id="UP000444401">
    <property type="component" value="Unassembled WGS sequence"/>
</dbReference>
<dbReference type="InterPro" id="IPR050750">
    <property type="entry name" value="C5-MTase"/>
</dbReference>
<comment type="catalytic activity">
    <reaction evidence="6">
        <text>a 2'-deoxycytidine in DNA + S-adenosyl-L-methionine = a 5-methyl-2'-deoxycytidine in DNA + S-adenosyl-L-homocysteine + H(+)</text>
        <dbReference type="Rhea" id="RHEA:13681"/>
        <dbReference type="Rhea" id="RHEA-COMP:11369"/>
        <dbReference type="Rhea" id="RHEA-COMP:11370"/>
        <dbReference type="ChEBI" id="CHEBI:15378"/>
        <dbReference type="ChEBI" id="CHEBI:57856"/>
        <dbReference type="ChEBI" id="CHEBI:59789"/>
        <dbReference type="ChEBI" id="CHEBI:85452"/>
        <dbReference type="ChEBI" id="CHEBI:85454"/>
        <dbReference type="EC" id="2.1.1.37"/>
    </reaction>
</comment>
<keyword evidence="2 7" id="KW-0489">Methyltransferase</keyword>
<dbReference type="EMBL" id="WTYO01000014">
    <property type="protein sequence ID" value="MXO70003.1"/>
    <property type="molecule type" value="Genomic_DNA"/>
</dbReference>
<evidence type="ECO:0000256" key="2">
    <source>
        <dbReference type="ARBA" id="ARBA00022603"/>
    </source>
</evidence>
<comment type="caution">
    <text evidence="9">The sequence shown here is derived from an EMBL/GenBank/DDBJ whole genome shotgun (WGS) entry which is preliminary data.</text>
</comment>
<dbReference type="GO" id="GO:0032259">
    <property type="term" value="P:methylation"/>
    <property type="evidence" value="ECO:0007669"/>
    <property type="project" value="UniProtKB-KW"/>
</dbReference>
<dbReference type="Pfam" id="PF00145">
    <property type="entry name" value="DNA_methylase"/>
    <property type="match status" value="1"/>
</dbReference>
<organism evidence="9 10">
    <name type="scientific">Pelagerythrobacter marinus</name>
    <dbReference type="NCBI Taxonomy" id="538382"/>
    <lineage>
        <taxon>Bacteria</taxon>
        <taxon>Pseudomonadati</taxon>
        <taxon>Pseudomonadota</taxon>
        <taxon>Alphaproteobacteria</taxon>
        <taxon>Sphingomonadales</taxon>
        <taxon>Erythrobacteraceae</taxon>
        <taxon>Pelagerythrobacter</taxon>
    </lineage>
</organism>
<protein>
    <recommendedName>
        <fullName evidence="1">DNA (cytosine-5-)-methyltransferase</fullName>
        <ecNumber evidence="1">2.1.1.37</ecNumber>
    </recommendedName>
</protein>
<dbReference type="NCBIfam" id="TIGR00675">
    <property type="entry name" value="dcm"/>
    <property type="match status" value="1"/>
</dbReference>
<evidence type="ECO:0000256" key="6">
    <source>
        <dbReference type="ARBA" id="ARBA00047422"/>
    </source>
</evidence>
<dbReference type="PROSITE" id="PS51679">
    <property type="entry name" value="SAM_MT_C5"/>
    <property type="match status" value="1"/>
</dbReference>
<evidence type="ECO:0000256" key="3">
    <source>
        <dbReference type="ARBA" id="ARBA00022679"/>
    </source>
</evidence>
<evidence type="ECO:0000256" key="4">
    <source>
        <dbReference type="ARBA" id="ARBA00022691"/>
    </source>
</evidence>
<dbReference type="PRINTS" id="PR00105">
    <property type="entry name" value="C5METTRFRASE"/>
</dbReference>
<dbReference type="EC" id="2.1.1.37" evidence="1"/>
<proteinExistence type="inferred from homology"/>
<dbReference type="SUPFAM" id="SSF53335">
    <property type="entry name" value="S-adenosyl-L-methionine-dependent methyltransferases"/>
    <property type="match status" value="1"/>
</dbReference>
<dbReference type="InterPro" id="IPR001525">
    <property type="entry name" value="C5_MeTfrase"/>
</dbReference>
<dbReference type="PANTHER" id="PTHR46098">
    <property type="entry name" value="TRNA (CYTOSINE(38)-C(5))-METHYLTRANSFERASE"/>
    <property type="match status" value="1"/>
</dbReference>
<sequence length="381" mass="41768">MNKRTFYEFFAGGGMARAGLGEEWECLFANDFDAKKADSYRANWGDEESLLVGDIAAVRTENLEGCADLAWASFPCQDLSLAGGGSGLAGTRSGTFWTFWNLIRLLRVEGRAPRSIVLENVCGTLTSNGGEDFRSIVSAFVGSGYRVGAMVIDAAHFVPQSRPRLFVVGIRNDLPIPSSLRAEGPNDEMHPQAMRQALGSLPSGTQEKLVWWSVNLPRGRNIDFADLLEAEPKGVSWHSREETRNLLNMMTERNLSKVREVELRTRELGTLEAGSLYRRTRNGIQRAEVRFDSVAGCLRTPSGGSSRQTVIVVDRGRVRSRLLSPREAARLMGLADTYILPANYNQAYHLMGDGVVAPVVSFIAKGILNSVLARGVLRATG</sequence>
<reference evidence="9 10" key="1">
    <citation type="submission" date="2019-12" db="EMBL/GenBank/DDBJ databases">
        <title>Genomic-based taxomic classification of the family Erythrobacteraceae.</title>
        <authorList>
            <person name="Xu L."/>
        </authorList>
    </citation>
    <scope>NUCLEOTIDE SEQUENCE [LARGE SCALE GENOMIC DNA]</scope>
    <source>
        <strain evidence="9 10">H32</strain>
    </source>
</reference>
<evidence type="ECO:0000313" key="9">
    <source>
        <dbReference type="EMBL" id="MXO70003.1"/>
    </source>
</evidence>
<dbReference type="GO" id="GO:0003886">
    <property type="term" value="F:DNA (cytosine-5-)-methyltransferase activity"/>
    <property type="evidence" value="ECO:0007669"/>
    <property type="project" value="UniProtKB-EC"/>
</dbReference>
<evidence type="ECO:0000256" key="8">
    <source>
        <dbReference type="RuleBase" id="RU000416"/>
    </source>
</evidence>
<dbReference type="Gene3D" id="3.40.50.150">
    <property type="entry name" value="Vaccinia Virus protein VP39"/>
    <property type="match status" value="1"/>
</dbReference>
<dbReference type="InterPro" id="IPR029063">
    <property type="entry name" value="SAM-dependent_MTases_sf"/>
</dbReference>
<dbReference type="Gene3D" id="3.90.120.10">
    <property type="entry name" value="DNA Methylase, subunit A, domain 2"/>
    <property type="match status" value="1"/>
</dbReference>
<feature type="active site" evidence="7">
    <location>
        <position position="76"/>
    </location>
</feature>
<keyword evidence="10" id="KW-1185">Reference proteome</keyword>
<evidence type="ECO:0000256" key="5">
    <source>
        <dbReference type="ARBA" id="ARBA00022747"/>
    </source>
</evidence>